<evidence type="ECO:0000313" key="7">
    <source>
        <dbReference type="EMBL" id="WEK36434.1"/>
    </source>
</evidence>
<feature type="transmembrane region" description="Helical" evidence="6">
    <location>
        <begin position="21"/>
        <end position="43"/>
    </location>
</feature>
<dbReference type="InterPro" id="IPR004813">
    <property type="entry name" value="OPT"/>
</dbReference>
<feature type="transmembrane region" description="Helical" evidence="6">
    <location>
        <begin position="229"/>
        <end position="252"/>
    </location>
</feature>
<reference evidence="7" key="1">
    <citation type="submission" date="2023-03" db="EMBL/GenBank/DDBJ databases">
        <title>Andean soil-derived lignocellulolytic bacterial consortium as a source of novel taxa and putative plastic-active enzymes.</title>
        <authorList>
            <person name="Diaz-Garcia L."/>
            <person name="Chuvochina M."/>
            <person name="Feuerriegel G."/>
            <person name="Bunk B."/>
            <person name="Sproer C."/>
            <person name="Streit W.R."/>
            <person name="Rodriguez L.M."/>
            <person name="Overmann J."/>
            <person name="Jimenez D.J."/>
        </authorList>
    </citation>
    <scope>NUCLEOTIDE SEQUENCE</scope>
    <source>
        <strain evidence="7">MAG 7</strain>
    </source>
</reference>
<feature type="transmembrane region" description="Helical" evidence="6">
    <location>
        <begin position="349"/>
        <end position="368"/>
    </location>
</feature>
<dbReference type="PANTHER" id="PTHR31645:SF0">
    <property type="entry name" value="OLIGOPEPTIDE TRANSPORTER YGL114W-RELATED"/>
    <property type="match status" value="1"/>
</dbReference>
<accession>A0AAJ5WUM1</accession>
<dbReference type="EMBL" id="CP119311">
    <property type="protein sequence ID" value="WEK36434.1"/>
    <property type="molecule type" value="Genomic_DNA"/>
</dbReference>
<evidence type="ECO:0000313" key="8">
    <source>
        <dbReference type="Proteomes" id="UP001220610"/>
    </source>
</evidence>
<dbReference type="GO" id="GO:0035673">
    <property type="term" value="F:oligopeptide transmembrane transporter activity"/>
    <property type="evidence" value="ECO:0007669"/>
    <property type="project" value="InterPro"/>
</dbReference>
<feature type="transmembrane region" description="Helical" evidence="6">
    <location>
        <begin position="166"/>
        <end position="183"/>
    </location>
</feature>
<dbReference type="Proteomes" id="UP001220610">
    <property type="component" value="Chromosome"/>
</dbReference>
<dbReference type="AlphaFoldDB" id="A0AAJ5WUM1"/>
<protein>
    <submittedName>
        <fullName evidence="7">OPT/YSL family transporter</fullName>
    </submittedName>
</protein>
<keyword evidence="2" id="KW-0813">Transport</keyword>
<feature type="transmembrane region" description="Helical" evidence="6">
    <location>
        <begin position="566"/>
        <end position="586"/>
    </location>
</feature>
<keyword evidence="5 6" id="KW-0472">Membrane</keyword>
<organism evidence="7 8">
    <name type="scientific">Candidatus Pseudobacter hemicellulosilyticus</name>
    <dbReference type="NCBI Taxonomy" id="3121375"/>
    <lineage>
        <taxon>Bacteria</taxon>
        <taxon>Pseudomonadati</taxon>
        <taxon>Bacteroidota</taxon>
        <taxon>Chitinophagia</taxon>
        <taxon>Chitinophagales</taxon>
        <taxon>Chitinophagaceae</taxon>
        <taxon>Pseudobacter</taxon>
    </lineage>
</organism>
<evidence type="ECO:0000256" key="4">
    <source>
        <dbReference type="ARBA" id="ARBA00022989"/>
    </source>
</evidence>
<feature type="transmembrane region" description="Helical" evidence="6">
    <location>
        <begin position="413"/>
        <end position="432"/>
    </location>
</feature>
<dbReference type="PANTHER" id="PTHR31645">
    <property type="entry name" value="OLIGOPEPTIDE TRANSPORTER YGL114W-RELATED"/>
    <property type="match status" value="1"/>
</dbReference>
<evidence type="ECO:0000256" key="2">
    <source>
        <dbReference type="ARBA" id="ARBA00022448"/>
    </source>
</evidence>
<feature type="transmembrane region" description="Helical" evidence="6">
    <location>
        <begin position="655"/>
        <end position="673"/>
    </location>
</feature>
<dbReference type="Pfam" id="PF03169">
    <property type="entry name" value="OPT"/>
    <property type="match status" value="1"/>
</dbReference>
<keyword evidence="4 6" id="KW-1133">Transmembrane helix</keyword>
<dbReference type="NCBIfam" id="TIGR00728">
    <property type="entry name" value="OPT_sfam"/>
    <property type="match status" value="1"/>
</dbReference>
<evidence type="ECO:0000256" key="5">
    <source>
        <dbReference type="ARBA" id="ARBA00023136"/>
    </source>
</evidence>
<feature type="transmembrane region" description="Helical" evidence="6">
    <location>
        <begin position="610"/>
        <end position="635"/>
    </location>
</feature>
<dbReference type="GO" id="GO:0016020">
    <property type="term" value="C:membrane"/>
    <property type="evidence" value="ECO:0007669"/>
    <property type="project" value="UniProtKB-SubCell"/>
</dbReference>
<name>A0AAJ5WUM1_9BACT</name>
<feature type="transmembrane region" description="Helical" evidence="6">
    <location>
        <begin position="49"/>
        <end position="67"/>
    </location>
</feature>
<sequence length="683" mass="71654">MSEKKFQPFVAPETRMAEFTLKSVLVGSAFGIIFGAATVYLALKAGLTVSASIPIAVMAIALSKLFLKTTILENNIIQTTGSAGESIAAGVVFTLPGFLFLSDPASADYFNYFTILILAILGGILGTLMMIPLRRPLIVKEHGALPYPEGTACASVLKAGEKGGDFARTAFIGVGVAMVYALLQKVLHLIAEAPTFMTRQTNKYFPSARLSGEITPEYLGVGYIVGPKIGGILVAGSVLCWFVFIPLLATLVPPEAIATQLVKLGYLSSLDKAGGSGGWDPITRTFADFSMPIYQAYVRQIGAGAVAAGGFIMLFKTIPTIISSFKGSLGSINKTGSSTEGLERTDRDLSLKVVGIGSALLVLLMVILPQIPGDSIGSKFLLGILVVIFGAFFVTVSSRIVGLIGSSNNPISGMTIATIMGTCLVFLAVGWTGRVYEPMALVVGGIICIAAANAGNTSQDLKTGYIVGATPKYQQIALFIGAIVSSVVIGLTVKVLDTPTQAMLNEGIHHAIGTTSLPAPQGTLMATLIKGIQSQNLDWQYVLVGACIAIVMELCGIKALSFAIGIYLPLATTLPIFIGGAIRGLVDRKKKKRGEVHLSAEEEDLQKGNLFATGLVAGGALAGVTVAFLLANGSIRTQLEKISLEHGLSGALGETGYYLLGALFFALMGFLLYRIGMQKKQSL</sequence>
<feature type="transmembrane region" description="Helical" evidence="6">
    <location>
        <begin position="438"/>
        <end position="455"/>
    </location>
</feature>
<dbReference type="InterPro" id="IPR045035">
    <property type="entry name" value="YSL-like"/>
</dbReference>
<evidence type="ECO:0000256" key="3">
    <source>
        <dbReference type="ARBA" id="ARBA00022692"/>
    </source>
</evidence>
<keyword evidence="3 6" id="KW-0812">Transmembrane</keyword>
<feature type="transmembrane region" description="Helical" evidence="6">
    <location>
        <begin position="476"/>
        <end position="496"/>
    </location>
</feature>
<evidence type="ECO:0000256" key="1">
    <source>
        <dbReference type="ARBA" id="ARBA00004141"/>
    </source>
</evidence>
<proteinExistence type="predicted"/>
<feature type="transmembrane region" description="Helical" evidence="6">
    <location>
        <begin position="380"/>
        <end position="401"/>
    </location>
</feature>
<comment type="subcellular location">
    <subcellularLocation>
        <location evidence="1">Membrane</location>
        <topology evidence="1">Multi-pass membrane protein</topology>
    </subcellularLocation>
</comment>
<evidence type="ECO:0000256" key="6">
    <source>
        <dbReference type="SAM" id="Phobius"/>
    </source>
</evidence>
<gene>
    <name evidence="7" type="ORF">P0Y53_02885</name>
</gene>
<feature type="transmembrane region" description="Helical" evidence="6">
    <location>
        <begin position="112"/>
        <end position="131"/>
    </location>
</feature>